<dbReference type="AlphaFoldDB" id="E9HUW9"/>
<dbReference type="InterPro" id="IPR036055">
    <property type="entry name" value="LDL_receptor-like_sf"/>
</dbReference>
<evidence type="ECO:0000313" key="3">
    <source>
        <dbReference type="EMBL" id="EFX64463.1"/>
    </source>
</evidence>
<evidence type="ECO:0000256" key="1">
    <source>
        <dbReference type="ARBA" id="ARBA00023157"/>
    </source>
</evidence>
<dbReference type="KEGG" id="dpx:DAPPUDRAFT_266349"/>
<dbReference type="EMBL" id="GL732826">
    <property type="protein sequence ID" value="EFX64463.1"/>
    <property type="molecule type" value="Genomic_DNA"/>
</dbReference>
<dbReference type="HOGENOM" id="CLU_1827249_0_0_1"/>
<evidence type="ECO:0000313" key="2">
    <source>
        <dbReference type="EMBL" id="EFX63916.1"/>
    </source>
</evidence>
<keyword evidence="1" id="KW-1015">Disulfide bond</keyword>
<protein>
    <submittedName>
        <fullName evidence="3">Uncharacterized protein</fullName>
    </submittedName>
</protein>
<dbReference type="CDD" id="cd00112">
    <property type="entry name" value="LDLa"/>
    <property type="match status" value="1"/>
</dbReference>
<organism evidence="3 4">
    <name type="scientific">Daphnia pulex</name>
    <name type="common">Water flea</name>
    <dbReference type="NCBI Taxonomy" id="6669"/>
    <lineage>
        <taxon>Eukaryota</taxon>
        <taxon>Metazoa</taxon>
        <taxon>Ecdysozoa</taxon>
        <taxon>Arthropoda</taxon>
        <taxon>Crustacea</taxon>
        <taxon>Branchiopoda</taxon>
        <taxon>Diplostraca</taxon>
        <taxon>Cladocera</taxon>
        <taxon>Anomopoda</taxon>
        <taxon>Daphniidae</taxon>
        <taxon>Daphnia</taxon>
    </lineage>
</organism>
<accession>E9HUW9</accession>
<reference evidence="3 4" key="1">
    <citation type="journal article" date="2011" name="Science">
        <title>The ecoresponsive genome of Daphnia pulex.</title>
        <authorList>
            <person name="Colbourne J.K."/>
            <person name="Pfrender M.E."/>
            <person name="Gilbert D."/>
            <person name="Thomas W.K."/>
            <person name="Tucker A."/>
            <person name="Oakley T.H."/>
            <person name="Tokishita S."/>
            <person name="Aerts A."/>
            <person name="Arnold G.J."/>
            <person name="Basu M.K."/>
            <person name="Bauer D.J."/>
            <person name="Caceres C.E."/>
            <person name="Carmel L."/>
            <person name="Casola C."/>
            <person name="Choi J.H."/>
            <person name="Detter J.C."/>
            <person name="Dong Q."/>
            <person name="Dusheyko S."/>
            <person name="Eads B.D."/>
            <person name="Frohlich T."/>
            <person name="Geiler-Samerotte K.A."/>
            <person name="Gerlach D."/>
            <person name="Hatcher P."/>
            <person name="Jogdeo S."/>
            <person name="Krijgsveld J."/>
            <person name="Kriventseva E.V."/>
            <person name="Kultz D."/>
            <person name="Laforsch C."/>
            <person name="Lindquist E."/>
            <person name="Lopez J."/>
            <person name="Manak J.R."/>
            <person name="Muller J."/>
            <person name="Pangilinan J."/>
            <person name="Patwardhan R.P."/>
            <person name="Pitluck S."/>
            <person name="Pritham E.J."/>
            <person name="Rechtsteiner A."/>
            <person name="Rho M."/>
            <person name="Rogozin I.B."/>
            <person name="Sakarya O."/>
            <person name="Salamov A."/>
            <person name="Schaack S."/>
            <person name="Shapiro H."/>
            <person name="Shiga Y."/>
            <person name="Skalitzky C."/>
            <person name="Smith Z."/>
            <person name="Souvorov A."/>
            <person name="Sung W."/>
            <person name="Tang Z."/>
            <person name="Tsuchiya D."/>
            <person name="Tu H."/>
            <person name="Vos H."/>
            <person name="Wang M."/>
            <person name="Wolf Y.I."/>
            <person name="Yamagata H."/>
            <person name="Yamada T."/>
            <person name="Ye Y."/>
            <person name="Shaw J.R."/>
            <person name="Andrews J."/>
            <person name="Crease T.J."/>
            <person name="Tang H."/>
            <person name="Lucas S.M."/>
            <person name="Robertson H.M."/>
            <person name="Bork P."/>
            <person name="Koonin E.V."/>
            <person name="Zdobnov E.M."/>
            <person name="Grigoriev I.V."/>
            <person name="Lynch M."/>
            <person name="Boore J.L."/>
        </authorList>
    </citation>
    <scope>NUCLEOTIDE SEQUENCE [LARGE SCALE GENOMIC DNA]</scope>
</reference>
<dbReference type="KEGG" id="dpx:DAPPUDRAFT_267420"/>
<dbReference type="SUPFAM" id="SSF57424">
    <property type="entry name" value="LDL receptor-like module"/>
    <property type="match status" value="1"/>
</dbReference>
<evidence type="ECO:0000313" key="4">
    <source>
        <dbReference type="Proteomes" id="UP000000305"/>
    </source>
</evidence>
<dbReference type="InterPro" id="IPR002172">
    <property type="entry name" value="LDrepeatLR_classA_rpt"/>
</dbReference>
<name>E9HUW9_DAPPU</name>
<dbReference type="Gene3D" id="4.10.400.10">
    <property type="entry name" value="Low-density Lipoprotein Receptor"/>
    <property type="match status" value="1"/>
</dbReference>
<dbReference type="EMBL" id="GL732923">
    <property type="protein sequence ID" value="EFX63916.1"/>
    <property type="molecule type" value="Genomic_DNA"/>
</dbReference>
<sequence length="141" mass="16435">MVEAPTVRFNSISELFTLKRMITIQPKPAFTFEDDFHWGQLHRRGKDNRCIPLYWRCDGEKDRQDGTDDSSSYLKLSRHINQSQAIVTKEPDIHFMEDETVEGVSLVRDFQQVRQMQVLLGKFAGARGFEHTFFPALWATP</sequence>
<gene>
    <name evidence="3" type="ORF">DAPPUDRAFT_266349</name>
    <name evidence="2" type="ORF">DAPPUDRAFT_267420</name>
</gene>
<proteinExistence type="predicted"/>
<dbReference type="OrthoDB" id="5817174at2759"/>
<keyword evidence="4" id="KW-1185">Reference proteome</keyword>
<dbReference type="Proteomes" id="UP000000305">
    <property type="component" value="Unassembled WGS sequence"/>
</dbReference>